<evidence type="ECO:0000256" key="8">
    <source>
        <dbReference type="ARBA" id="ARBA00045608"/>
    </source>
</evidence>
<dbReference type="Pfam" id="PF06703">
    <property type="entry name" value="SPC25"/>
    <property type="match status" value="1"/>
</dbReference>
<dbReference type="EMBL" id="KZ987917">
    <property type="protein sequence ID" value="RKP13936.1"/>
    <property type="molecule type" value="Genomic_DNA"/>
</dbReference>
<proteinExistence type="inferred from homology"/>
<evidence type="ECO:0000256" key="5">
    <source>
        <dbReference type="ARBA" id="ARBA00022824"/>
    </source>
</evidence>
<dbReference type="GO" id="GO:0006465">
    <property type="term" value="P:signal peptide processing"/>
    <property type="evidence" value="ECO:0007669"/>
    <property type="project" value="InterPro"/>
</dbReference>
<gene>
    <name evidence="10" type="ORF">BJ684DRAFT_19619</name>
</gene>
<keyword evidence="4 9" id="KW-0812">Transmembrane</keyword>
<dbReference type="PANTHER" id="PTHR13085">
    <property type="entry name" value="MICROSOMAL SIGNAL PEPTIDASE 25 KDA SUBUNIT"/>
    <property type="match status" value="1"/>
</dbReference>
<dbReference type="GO" id="GO:0005787">
    <property type="term" value="C:signal peptidase complex"/>
    <property type="evidence" value="ECO:0007669"/>
    <property type="project" value="InterPro"/>
</dbReference>
<accession>A0A4P9Y4N8</accession>
<dbReference type="OrthoDB" id="29558at2759"/>
<comment type="subcellular location">
    <subcellularLocation>
        <location evidence="1">Endoplasmic reticulum membrane</location>
        <topology evidence="1">Multi-pass membrane protein</topology>
    </subcellularLocation>
</comment>
<feature type="transmembrane region" description="Helical" evidence="9">
    <location>
        <begin position="56"/>
        <end position="74"/>
    </location>
</feature>
<dbReference type="AlphaFoldDB" id="A0A4P9Y4N8"/>
<protein>
    <recommendedName>
        <fullName evidence="3">Signal peptidase complex subunit 2</fullName>
    </recommendedName>
</protein>
<sequence>MSPKEKVVSSPAEETPVQVNINSLTELKVATDDAVVEYLTKKRGFRRNNFHTDLQLFLGFLASGVTMGEFYYSWKHPGVDIRSYTIASVVFYVVITSFLTFWAFYRTKDLLFLGKRPEDASEIAVRTGADGHKPLYKLSVHEATSRTGSSGSGKKSKKSIEADLTAPYSKWFHTDGFLSVSGLEAELAKVIQ</sequence>
<evidence type="ECO:0000256" key="3">
    <source>
        <dbReference type="ARBA" id="ARBA00017057"/>
    </source>
</evidence>
<comment type="similarity">
    <text evidence="2">Belongs to the SPCS2 family.</text>
</comment>
<organism evidence="10 11">
    <name type="scientific">Piptocephalis cylindrospora</name>
    <dbReference type="NCBI Taxonomy" id="1907219"/>
    <lineage>
        <taxon>Eukaryota</taxon>
        <taxon>Fungi</taxon>
        <taxon>Fungi incertae sedis</taxon>
        <taxon>Zoopagomycota</taxon>
        <taxon>Zoopagomycotina</taxon>
        <taxon>Zoopagomycetes</taxon>
        <taxon>Zoopagales</taxon>
        <taxon>Piptocephalidaceae</taxon>
        <taxon>Piptocephalis</taxon>
    </lineage>
</organism>
<dbReference type="GO" id="GO:0045047">
    <property type="term" value="P:protein targeting to ER"/>
    <property type="evidence" value="ECO:0007669"/>
    <property type="project" value="TreeGrafter"/>
</dbReference>
<evidence type="ECO:0000256" key="9">
    <source>
        <dbReference type="SAM" id="Phobius"/>
    </source>
</evidence>
<evidence type="ECO:0000256" key="7">
    <source>
        <dbReference type="ARBA" id="ARBA00023136"/>
    </source>
</evidence>
<keyword evidence="11" id="KW-1185">Reference proteome</keyword>
<comment type="function">
    <text evidence="8">Component of the signal peptidase complex (SPC) which catalyzes the cleavage of N-terminal signal sequences from nascent proteins as they are translocated into the lumen of the endoplasmic reticulum. Enhances the enzymatic activity of SPC and facilitates the interactions between different components of the translocation site.</text>
</comment>
<keyword evidence="6 9" id="KW-1133">Transmembrane helix</keyword>
<dbReference type="Proteomes" id="UP000267251">
    <property type="component" value="Unassembled WGS sequence"/>
</dbReference>
<keyword evidence="7 9" id="KW-0472">Membrane</keyword>
<keyword evidence="5" id="KW-0256">Endoplasmic reticulum</keyword>
<name>A0A4P9Y4N8_9FUNG</name>
<evidence type="ECO:0000256" key="1">
    <source>
        <dbReference type="ARBA" id="ARBA00004477"/>
    </source>
</evidence>
<dbReference type="InterPro" id="IPR009582">
    <property type="entry name" value="Spc2/SPCS2"/>
</dbReference>
<evidence type="ECO:0000313" key="10">
    <source>
        <dbReference type="EMBL" id="RKP13936.1"/>
    </source>
</evidence>
<evidence type="ECO:0000313" key="11">
    <source>
        <dbReference type="Proteomes" id="UP000267251"/>
    </source>
</evidence>
<feature type="transmembrane region" description="Helical" evidence="9">
    <location>
        <begin position="86"/>
        <end position="105"/>
    </location>
</feature>
<reference evidence="11" key="1">
    <citation type="journal article" date="2018" name="Nat. Microbiol.">
        <title>Leveraging single-cell genomics to expand the fungal tree of life.</title>
        <authorList>
            <person name="Ahrendt S.R."/>
            <person name="Quandt C.A."/>
            <person name="Ciobanu D."/>
            <person name="Clum A."/>
            <person name="Salamov A."/>
            <person name="Andreopoulos B."/>
            <person name="Cheng J.F."/>
            <person name="Woyke T."/>
            <person name="Pelin A."/>
            <person name="Henrissat B."/>
            <person name="Reynolds N.K."/>
            <person name="Benny G.L."/>
            <person name="Smith M.E."/>
            <person name="James T.Y."/>
            <person name="Grigoriev I.V."/>
        </authorList>
    </citation>
    <scope>NUCLEOTIDE SEQUENCE [LARGE SCALE GENOMIC DNA]</scope>
</reference>
<evidence type="ECO:0000256" key="4">
    <source>
        <dbReference type="ARBA" id="ARBA00022692"/>
    </source>
</evidence>
<dbReference type="PANTHER" id="PTHR13085:SF0">
    <property type="entry name" value="SIGNAL PEPTIDASE COMPLEX SUBUNIT 2"/>
    <property type="match status" value="1"/>
</dbReference>
<evidence type="ECO:0000256" key="6">
    <source>
        <dbReference type="ARBA" id="ARBA00022989"/>
    </source>
</evidence>
<evidence type="ECO:0000256" key="2">
    <source>
        <dbReference type="ARBA" id="ARBA00007324"/>
    </source>
</evidence>